<dbReference type="InterPro" id="IPR045886">
    <property type="entry name" value="ThiF/MoeB/HesA"/>
</dbReference>
<protein>
    <submittedName>
        <fullName evidence="2">Putative adenylyltransferase ThiF</fullName>
    </submittedName>
</protein>
<accession>A0A1L3I7P5</accession>
<evidence type="ECO:0000313" key="3">
    <source>
        <dbReference type="Proteomes" id="UP000183859"/>
    </source>
</evidence>
<dbReference type="PANTHER" id="PTHR43267">
    <property type="entry name" value="TRNA THREONYLCARBAMOYLADENOSINE DEHYDRATASE"/>
    <property type="match status" value="1"/>
</dbReference>
<proteinExistence type="predicted"/>
<dbReference type="Pfam" id="PF00899">
    <property type="entry name" value="ThiF"/>
    <property type="match status" value="1"/>
</dbReference>
<dbReference type="GO" id="GO:0061504">
    <property type="term" value="P:cyclic threonylcarbamoyladenosine biosynthetic process"/>
    <property type="evidence" value="ECO:0007669"/>
    <property type="project" value="TreeGrafter"/>
</dbReference>
<dbReference type="STRING" id="1844006.PhaeoP97_02812"/>
<dbReference type="GO" id="GO:0016779">
    <property type="term" value="F:nucleotidyltransferase activity"/>
    <property type="evidence" value="ECO:0007669"/>
    <property type="project" value="UniProtKB-KW"/>
</dbReference>
<dbReference type="InterPro" id="IPR035985">
    <property type="entry name" value="Ubiquitin-activating_enz"/>
</dbReference>
<dbReference type="InterPro" id="IPR000594">
    <property type="entry name" value="ThiF_NAD_FAD-bd"/>
</dbReference>
<dbReference type="EMBL" id="CP016364">
    <property type="protein sequence ID" value="APG48189.1"/>
    <property type="molecule type" value="Genomic_DNA"/>
</dbReference>
<sequence length="301" mass="33604">MIFQQIEEDTTPSKTFSYEEAFSRTLGWITREEQQVLRDKKVAICGLGGVGGAHAITLARLGVGAFQLADFDHFDLANFNRQFCATMSNLGRPKQQVIAEHLLDINPEIKIESWDQAITSDTVSKFLDGADIYVDSIDFFALEVRRALFAEARRRGIPAITAAPVGTGCAWLIFTPQSQSFEEYFGFSEHNDDDDYIRFLLGLSPKGLHRSFLVDPSFIDFKAQKAPSTPMGITLCAGIAGTEVLKLLLHRGGTKAAPWFHQFDASSGKCVSGRSWFGPHSIIHRYKLRHIRRTVENTNAE</sequence>
<evidence type="ECO:0000313" key="2">
    <source>
        <dbReference type="EMBL" id="APG48189.1"/>
    </source>
</evidence>
<dbReference type="SUPFAM" id="SSF69572">
    <property type="entry name" value="Activating enzymes of the ubiquitin-like proteins"/>
    <property type="match status" value="1"/>
</dbReference>
<dbReference type="GO" id="GO:0061503">
    <property type="term" value="F:tRNA threonylcarbamoyladenosine dehydratase"/>
    <property type="evidence" value="ECO:0007669"/>
    <property type="project" value="TreeGrafter"/>
</dbReference>
<reference evidence="3" key="1">
    <citation type="submission" date="2016-07" db="EMBL/GenBank/DDBJ databases">
        <title>Phaeobacter portensis sp. nov., a tropodithietic acid producing bacterium isolated from a German harbor.</title>
        <authorList>
            <person name="Freese H.M."/>
            <person name="Bunk B."/>
            <person name="Breider S."/>
            <person name="Brinkhoff T."/>
        </authorList>
    </citation>
    <scope>NUCLEOTIDE SEQUENCE [LARGE SCALE GENOMIC DNA]</scope>
    <source>
        <strain evidence="3">P97</strain>
    </source>
</reference>
<gene>
    <name evidence="2" type="primary">thiF_2</name>
    <name evidence="2" type="ORF">PhaeoP97_02812</name>
</gene>
<feature type="domain" description="THIF-type NAD/FAD binding fold" evidence="1">
    <location>
        <begin position="25"/>
        <end position="269"/>
    </location>
</feature>
<keyword evidence="2" id="KW-0808">Transferase</keyword>
<dbReference type="AlphaFoldDB" id="A0A1L3I7P5"/>
<keyword evidence="3" id="KW-1185">Reference proteome</keyword>
<evidence type="ECO:0000259" key="1">
    <source>
        <dbReference type="Pfam" id="PF00899"/>
    </source>
</evidence>
<dbReference type="KEGG" id="php:PhaeoP97_02812"/>
<dbReference type="Proteomes" id="UP000183859">
    <property type="component" value="Chromosome"/>
</dbReference>
<dbReference type="NCBIfam" id="NF006077">
    <property type="entry name" value="PRK08223.1"/>
    <property type="match status" value="1"/>
</dbReference>
<keyword evidence="2" id="KW-0548">Nucleotidyltransferase</keyword>
<dbReference type="GO" id="GO:0008641">
    <property type="term" value="F:ubiquitin-like modifier activating enzyme activity"/>
    <property type="evidence" value="ECO:0007669"/>
    <property type="project" value="InterPro"/>
</dbReference>
<dbReference type="PANTHER" id="PTHR43267:SF1">
    <property type="entry name" value="TRNA THREONYLCARBAMOYLADENOSINE DEHYDRATASE"/>
    <property type="match status" value="1"/>
</dbReference>
<dbReference type="OrthoDB" id="272552at2"/>
<organism evidence="2 3">
    <name type="scientific">Phaeobacter porticola</name>
    <dbReference type="NCBI Taxonomy" id="1844006"/>
    <lineage>
        <taxon>Bacteria</taxon>
        <taxon>Pseudomonadati</taxon>
        <taxon>Pseudomonadota</taxon>
        <taxon>Alphaproteobacteria</taxon>
        <taxon>Rhodobacterales</taxon>
        <taxon>Roseobacteraceae</taxon>
        <taxon>Phaeobacter</taxon>
    </lineage>
</organism>
<name>A0A1L3I7P5_9RHOB</name>
<dbReference type="Gene3D" id="3.40.50.720">
    <property type="entry name" value="NAD(P)-binding Rossmann-like Domain"/>
    <property type="match status" value="1"/>
</dbReference>
<dbReference type="RefSeq" id="WP_072505559.1">
    <property type="nucleotide sequence ID" value="NZ_CP016364.1"/>
</dbReference>